<keyword evidence="6" id="KW-0862">Zinc</keyword>
<comment type="subcellular location">
    <subcellularLocation>
        <location evidence="2">Endosome membrane</location>
        <topology evidence="2">Peripheral membrane protein</topology>
    </subcellularLocation>
    <subcellularLocation>
        <location evidence="1">Late endosome membrane</location>
    </subcellularLocation>
    <subcellularLocation>
        <location evidence="3">Lysosome membrane</location>
        <topology evidence="3">Peripheral membrane protein</topology>
        <orientation evidence="3">Cytoplasmic side</orientation>
    </subcellularLocation>
</comment>
<dbReference type="AlphaFoldDB" id="A0A443RVF3"/>
<keyword evidence="5" id="KW-0479">Metal-binding</keyword>
<comment type="caution">
    <text evidence="9">The sequence shown here is derived from an EMBL/GenBank/DDBJ whole genome shotgun (WGS) entry which is preliminary data.</text>
</comment>
<sequence>LVPFAPQTIKIVSPIVFGRKSITVDCYNCHQTVNTKTEKHIGALTYSMAAGLATVGCLLGLPCIGLFPLCITECKDVSHTCPKCNIHLGNFSRLRA</sequence>
<keyword evidence="10" id="KW-1185">Reference proteome</keyword>
<feature type="non-terminal residue" evidence="9">
    <location>
        <position position="1"/>
    </location>
</feature>
<evidence type="ECO:0000256" key="2">
    <source>
        <dbReference type="ARBA" id="ARBA00004481"/>
    </source>
</evidence>
<dbReference type="InterPro" id="IPR006629">
    <property type="entry name" value="LITAF"/>
</dbReference>
<dbReference type="SMART" id="SM00714">
    <property type="entry name" value="LITAF"/>
    <property type="match status" value="1"/>
</dbReference>
<dbReference type="InterPro" id="IPR037519">
    <property type="entry name" value="LITAF_fam"/>
</dbReference>
<evidence type="ECO:0000313" key="10">
    <source>
        <dbReference type="Proteomes" id="UP000288716"/>
    </source>
</evidence>
<dbReference type="Proteomes" id="UP000288716">
    <property type="component" value="Unassembled WGS sequence"/>
</dbReference>
<dbReference type="GO" id="GO:0008270">
    <property type="term" value="F:zinc ion binding"/>
    <property type="evidence" value="ECO:0007669"/>
    <property type="project" value="TreeGrafter"/>
</dbReference>
<name>A0A443RVF3_9ACAR</name>
<dbReference type="PANTHER" id="PTHR23292:SF6">
    <property type="entry name" value="FI16602P1-RELATED"/>
    <property type="match status" value="1"/>
</dbReference>
<evidence type="ECO:0000256" key="3">
    <source>
        <dbReference type="ARBA" id="ARBA00004630"/>
    </source>
</evidence>
<evidence type="ECO:0000256" key="7">
    <source>
        <dbReference type="ARBA" id="ARBA00023136"/>
    </source>
</evidence>
<protein>
    <submittedName>
        <fullName evidence="9">Lipopolysaccharide-induced tumor necrosis factor-alpha factor-like protein</fullName>
    </submittedName>
</protein>
<evidence type="ECO:0000313" key="9">
    <source>
        <dbReference type="EMBL" id="RWS19343.1"/>
    </source>
</evidence>
<evidence type="ECO:0000256" key="6">
    <source>
        <dbReference type="ARBA" id="ARBA00022833"/>
    </source>
</evidence>
<evidence type="ECO:0000259" key="8">
    <source>
        <dbReference type="PROSITE" id="PS51837"/>
    </source>
</evidence>
<dbReference type="OrthoDB" id="5599753at2759"/>
<gene>
    <name evidence="9" type="ORF">B4U80_00210</name>
</gene>
<dbReference type="Pfam" id="PF10601">
    <property type="entry name" value="zf-LITAF-like"/>
    <property type="match status" value="1"/>
</dbReference>
<keyword evidence="7" id="KW-0472">Membrane</keyword>
<organism evidence="9 10">
    <name type="scientific">Leptotrombidium deliense</name>
    <dbReference type="NCBI Taxonomy" id="299467"/>
    <lineage>
        <taxon>Eukaryota</taxon>
        <taxon>Metazoa</taxon>
        <taxon>Ecdysozoa</taxon>
        <taxon>Arthropoda</taxon>
        <taxon>Chelicerata</taxon>
        <taxon>Arachnida</taxon>
        <taxon>Acari</taxon>
        <taxon>Acariformes</taxon>
        <taxon>Trombidiformes</taxon>
        <taxon>Prostigmata</taxon>
        <taxon>Anystina</taxon>
        <taxon>Parasitengona</taxon>
        <taxon>Trombiculoidea</taxon>
        <taxon>Trombiculidae</taxon>
        <taxon>Leptotrombidium</taxon>
    </lineage>
</organism>
<dbReference type="PROSITE" id="PS51837">
    <property type="entry name" value="LITAF"/>
    <property type="match status" value="1"/>
</dbReference>
<proteinExistence type="inferred from homology"/>
<dbReference type="EMBL" id="NCKV01027364">
    <property type="protein sequence ID" value="RWS19343.1"/>
    <property type="molecule type" value="Genomic_DNA"/>
</dbReference>
<evidence type="ECO:0000256" key="1">
    <source>
        <dbReference type="ARBA" id="ARBA00004414"/>
    </source>
</evidence>
<dbReference type="GO" id="GO:0005765">
    <property type="term" value="C:lysosomal membrane"/>
    <property type="evidence" value="ECO:0007669"/>
    <property type="project" value="UniProtKB-SubCell"/>
</dbReference>
<dbReference type="PANTHER" id="PTHR23292">
    <property type="entry name" value="LIPOPOLYSACCHARIDE-INDUCED TUMOR NECROSIS FACTOR-ALPHA FACTOR"/>
    <property type="match status" value="1"/>
</dbReference>
<dbReference type="STRING" id="299467.A0A443RVF3"/>
<accession>A0A443RVF3</accession>
<evidence type="ECO:0000256" key="5">
    <source>
        <dbReference type="ARBA" id="ARBA00022723"/>
    </source>
</evidence>
<dbReference type="VEuPathDB" id="VectorBase:LDEU012697"/>
<dbReference type="GO" id="GO:0031902">
    <property type="term" value="C:late endosome membrane"/>
    <property type="evidence" value="ECO:0007669"/>
    <property type="project" value="UniProtKB-SubCell"/>
</dbReference>
<reference evidence="9 10" key="1">
    <citation type="journal article" date="2018" name="Gigascience">
        <title>Genomes of trombidid mites reveal novel predicted allergens and laterally-transferred genes associated with secondary metabolism.</title>
        <authorList>
            <person name="Dong X."/>
            <person name="Chaisiri K."/>
            <person name="Xia D."/>
            <person name="Armstrong S.D."/>
            <person name="Fang Y."/>
            <person name="Donnelly M.J."/>
            <person name="Kadowaki T."/>
            <person name="McGarry J.W."/>
            <person name="Darby A.C."/>
            <person name="Makepeace B.L."/>
        </authorList>
    </citation>
    <scope>NUCLEOTIDE SEQUENCE [LARGE SCALE GENOMIC DNA]</scope>
    <source>
        <strain evidence="9">UoL-UT</strain>
    </source>
</reference>
<comment type="similarity">
    <text evidence="4">Belongs to the CDIP1/LITAF family.</text>
</comment>
<evidence type="ECO:0000256" key="4">
    <source>
        <dbReference type="ARBA" id="ARBA00005975"/>
    </source>
</evidence>
<feature type="domain" description="LITAF" evidence="8">
    <location>
        <begin position="6"/>
        <end position="93"/>
    </location>
</feature>